<dbReference type="SUPFAM" id="SSF51182">
    <property type="entry name" value="RmlC-like cupins"/>
    <property type="match status" value="1"/>
</dbReference>
<dbReference type="InterPro" id="IPR011051">
    <property type="entry name" value="RmlC_Cupin_sf"/>
</dbReference>
<organism evidence="2 3">
    <name type="scientific">Pontibacterium sinense</name>
    <dbReference type="NCBI Taxonomy" id="2781979"/>
    <lineage>
        <taxon>Bacteria</taxon>
        <taxon>Pseudomonadati</taxon>
        <taxon>Pseudomonadota</taxon>
        <taxon>Gammaproteobacteria</taxon>
        <taxon>Oceanospirillales</taxon>
        <taxon>Oceanospirillaceae</taxon>
        <taxon>Pontibacterium</taxon>
    </lineage>
</organism>
<dbReference type="Pfam" id="PF05899">
    <property type="entry name" value="Cupin_3"/>
    <property type="match status" value="1"/>
</dbReference>
<dbReference type="InterPro" id="IPR014710">
    <property type="entry name" value="RmlC-like_jellyroll"/>
</dbReference>
<feature type="domain" description="(S)-ureidoglycine aminohydrolase cupin" evidence="1">
    <location>
        <begin position="42"/>
        <end position="112"/>
    </location>
</feature>
<keyword evidence="3" id="KW-1185">Reference proteome</keyword>
<dbReference type="AlphaFoldDB" id="A0A8J7FS10"/>
<evidence type="ECO:0000259" key="1">
    <source>
        <dbReference type="Pfam" id="PF05899"/>
    </source>
</evidence>
<dbReference type="RefSeq" id="WP_193954662.1">
    <property type="nucleotide sequence ID" value="NZ_JADEYS010000020.1"/>
</dbReference>
<dbReference type="CDD" id="cd02227">
    <property type="entry name" value="cupin_TM1112-like"/>
    <property type="match status" value="1"/>
</dbReference>
<proteinExistence type="predicted"/>
<evidence type="ECO:0000313" key="3">
    <source>
        <dbReference type="Proteomes" id="UP000640333"/>
    </source>
</evidence>
<sequence length="118" mass="13056">MTQQLLRITPSCNASQAMPISADRVLAGAPQEVIHNLFTNSKENFFCGVWSSTEGRWTLNYTEDEFCYLIKGKAILTDAAGVSEEINSGDAFVIPAGYEGTWETIGEAQKFYAIYEES</sequence>
<name>A0A8J7FS10_9GAMM</name>
<dbReference type="PANTHER" id="PTHR40943:SF1">
    <property type="entry name" value="CYTOPLASMIC PROTEIN"/>
    <property type="match status" value="1"/>
</dbReference>
<protein>
    <submittedName>
        <fullName evidence="2">Cupin domain-containing protein</fullName>
    </submittedName>
</protein>
<dbReference type="InterPro" id="IPR008579">
    <property type="entry name" value="UGlyAH_Cupin_dom"/>
</dbReference>
<gene>
    <name evidence="2" type="ORF">IOQ59_17035</name>
</gene>
<dbReference type="PANTHER" id="PTHR40943">
    <property type="entry name" value="CYTOPLASMIC PROTEIN-RELATED"/>
    <property type="match status" value="1"/>
</dbReference>
<comment type="caution">
    <text evidence="2">The sequence shown here is derived from an EMBL/GenBank/DDBJ whole genome shotgun (WGS) entry which is preliminary data.</text>
</comment>
<accession>A0A8J7FS10</accession>
<reference evidence="2" key="1">
    <citation type="submission" date="2020-10" db="EMBL/GenBank/DDBJ databases">
        <title>Bacterium isolated from coastal waters sediment.</title>
        <authorList>
            <person name="Chen R.-J."/>
            <person name="Lu D.-C."/>
            <person name="Zhu K.-L."/>
            <person name="Du Z.-J."/>
        </authorList>
    </citation>
    <scope>NUCLEOTIDE SEQUENCE</scope>
    <source>
        <strain evidence="2">N1Y112</strain>
    </source>
</reference>
<evidence type="ECO:0000313" key="2">
    <source>
        <dbReference type="EMBL" id="MBE9398967.1"/>
    </source>
</evidence>
<dbReference type="Proteomes" id="UP000640333">
    <property type="component" value="Unassembled WGS sequence"/>
</dbReference>
<dbReference type="EMBL" id="JADEYS010000020">
    <property type="protein sequence ID" value="MBE9398967.1"/>
    <property type="molecule type" value="Genomic_DNA"/>
</dbReference>
<dbReference type="Gene3D" id="2.60.120.10">
    <property type="entry name" value="Jelly Rolls"/>
    <property type="match status" value="1"/>
</dbReference>